<accession>A0ACA9JTU1</accession>
<keyword evidence="2" id="KW-1185">Reference proteome</keyword>
<comment type="caution">
    <text evidence="1">The sequence shown here is derived from an EMBL/GenBank/DDBJ whole genome shotgun (WGS) entry which is preliminary data.</text>
</comment>
<protein>
    <submittedName>
        <fullName evidence="1">6454_t:CDS:1</fullName>
    </submittedName>
</protein>
<evidence type="ECO:0000313" key="1">
    <source>
        <dbReference type="EMBL" id="CAG8434322.1"/>
    </source>
</evidence>
<gene>
    <name evidence="1" type="ORF">SCALOS_LOCUS60</name>
</gene>
<organism evidence="1 2">
    <name type="scientific">Scutellospora calospora</name>
    <dbReference type="NCBI Taxonomy" id="85575"/>
    <lineage>
        <taxon>Eukaryota</taxon>
        <taxon>Fungi</taxon>
        <taxon>Fungi incertae sedis</taxon>
        <taxon>Mucoromycota</taxon>
        <taxon>Glomeromycotina</taxon>
        <taxon>Glomeromycetes</taxon>
        <taxon>Diversisporales</taxon>
        <taxon>Gigasporaceae</taxon>
        <taxon>Scutellospora</taxon>
    </lineage>
</organism>
<name>A0ACA9JTU1_9GLOM</name>
<feature type="non-terminal residue" evidence="1">
    <location>
        <position position="1"/>
    </location>
</feature>
<reference evidence="1" key="1">
    <citation type="submission" date="2021-06" db="EMBL/GenBank/DDBJ databases">
        <authorList>
            <person name="Kallberg Y."/>
            <person name="Tangrot J."/>
            <person name="Rosling A."/>
        </authorList>
    </citation>
    <scope>NUCLEOTIDE SEQUENCE</scope>
    <source>
        <strain evidence="1">AU212A</strain>
    </source>
</reference>
<dbReference type="EMBL" id="CAJVPM010000017">
    <property type="protein sequence ID" value="CAG8434322.1"/>
    <property type="molecule type" value="Genomic_DNA"/>
</dbReference>
<proteinExistence type="predicted"/>
<evidence type="ECO:0000313" key="2">
    <source>
        <dbReference type="Proteomes" id="UP000789860"/>
    </source>
</evidence>
<sequence>SFKCKKNMKLSQTEREDLFKKNNKKAPKCDLCNLNHFRCKETDCNMCCNLNKCNSYPCENCEDKKIDCEYSIIRNKEEFETFKELGMTAYIGQIENTKDGKPHVHAYIQFKKVVTVKKVKEMFGDNSMYLSFRLWGNVESNIEYASKLYNRCDRHKKYGCKYDYFNIRHRCEICNENCPLRTRARRDDLFSLIGPFRFGKFIAHL</sequence>
<dbReference type="Proteomes" id="UP000789860">
    <property type="component" value="Unassembled WGS sequence"/>
</dbReference>